<dbReference type="Proteomes" id="UP001305647">
    <property type="component" value="Unassembled WGS sequence"/>
</dbReference>
<dbReference type="EMBL" id="MU863744">
    <property type="protein sequence ID" value="KAK4096054.1"/>
    <property type="molecule type" value="Genomic_DNA"/>
</dbReference>
<evidence type="ECO:0000313" key="4">
    <source>
        <dbReference type="Proteomes" id="UP001305647"/>
    </source>
</evidence>
<feature type="non-terminal residue" evidence="3">
    <location>
        <position position="1"/>
    </location>
</feature>
<dbReference type="GO" id="GO:0060963">
    <property type="term" value="P:positive regulation of ribosomal protein gene transcription by RNA polymerase II"/>
    <property type="evidence" value="ECO:0007669"/>
    <property type="project" value="TreeGrafter"/>
</dbReference>
<evidence type="ECO:0000259" key="2">
    <source>
        <dbReference type="Pfam" id="PF12550"/>
    </source>
</evidence>
<protein>
    <recommendedName>
        <fullName evidence="2">Transcription activator GCR1-like domain-containing protein</fullName>
    </recommendedName>
</protein>
<comment type="caution">
    <text evidence="3">The sequence shown here is derived from an EMBL/GenBank/DDBJ whole genome shotgun (WGS) entry which is preliminary data.</text>
</comment>
<dbReference type="GO" id="GO:0000978">
    <property type="term" value="F:RNA polymerase II cis-regulatory region sequence-specific DNA binding"/>
    <property type="evidence" value="ECO:0007669"/>
    <property type="project" value="TreeGrafter"/>
</dbReference>
<organism evidence="3 4">
    <name type="scientific">Parathielavia hyrcaniae</name>
    <dbReference type="NCBI Taxonomy" id="113614"/>
    <lineage>
        <taxon>Eukaryota</taxon>
        <taxon>Fungi</taxon>
        <taxon>Dikarya</taxon>
        <taxon>Ascomycota</taxon>
        <taxon>Pezizomycotina</taxon>
        <taxon>Sordariomycetes</taxon>
        <taxon>Sordariomycetidae</taxon>
        <taxon>Sordariales</taxon>
        <taxon>Chaetomiaceae</taxon>
        <taxon>Parathielavia</taxon>
    </lineage>
</organism>
<dbReference type="InterPro" id="IPR022210">
    <property type="entry name" value="TF_GCR1-like"/>
</dbReference>
<gene>
    <name evidence="3" type="ORF">N658DRAFT_393288</name>
</gene>
<sequence length="189" mass="20766">ELHSLLESTGKAILHNTQQLTSQLARQLEEGIQGVQNSLDALLQGKTPITFTGYFGPGPSSAPSHQVPAGQVPGLGQPSSPSPAEAPIITSLPKAFTVQDVWKQWAEGFAGQPAMQELEERWGARWRLGNAVKVQFCRRKVVWDTLLSRIAQGKSEEEAIAELEVLRAGKSLNQLADKLRQRQQRPRGR</sequence>
<dbReference type="PANTHER" id="PTHR37784">
    <property type="entry name" value="PROTEIN MSN1"/>
    <property type="match status" value="1"/>
</dbReference>
<reference evidence="3" key="1">
    <citation type="journal article" date="2023" name="Mol. Phylogenet. Evol.">
        <title>Genome-scale phylogeny and comparative genomics of the fungal order Sordariales.</title>
        <authorList>
            <person name="Hensen N."/>
            <person name="Bonometti L."/>
            <person name="Westerberg I."/>
            <person name="Brannstrom I.O."/>
            <person name="Guillou S."/>
            <person name="Cros-Aarteil S."/>
            <person name="Calhoun S."/>
            <person name="Haridas S."/>
            <person name="Kuo A."/>
            <person name="Mondo S."/>
            <person name="Pangilinan J."/>
            <person name="Riley R."/>
            <person name="LaButti K."/>
            <person name="Andreopoulos B."/>
            <person name="Lipzen A."/>
            <person name="Chen C."/>
            <person name="Yan M."/>
            <person name="Daum C."/>
            <person name="Ng V."/>
            <person name="Clum A."/>
            <person name="Steindorff A."/>
            <person name="Ohm R.A."/>
            <person name="Martin F."/>
            <person name="Silar P."/>
            <person name="Natvig D.O."/>
            <person name="Lalanne C."/>
            <person name="Gautier V."/>
            <person name="Ament-Velasquez S.L."/>
            <person name="Kruys A."/>
            <person name="Hutchinson M.I."/>
            <person name="Powell A.J."/>
            <person name="Barry K."/>
            <person name="Miller A.N."/>
            <person name="Grigoriev I.V."/>
            <person name="Debuchy R."/>
            <person name="Gladieux P."/>
            <person name="Hiltunen Thoren M."/>
            <person name="Johannesson H."/>
        </authorList>
    </citation>
    <scope>NUCLEOTIDE SEQUENCE</scope>
    <source>
        <strain evidence="3">CBS 757.83</strain>
    </source>
</reference>
<dbReference type="GO" id="GO:0000981">
    <property type="term" value="F:DNA-binding transcription factor activity, RNA polymerase II-specific"/>
    <property type="evidence" value="ECO:0007669"/>
    <property type="project" value="TreeGrafter"/>
</dbReference>
<dbReference type="InterPro" id="IPR052146">
    <property type="entry name" value="HOT1"/>
</dbReference>
<keyword evidence="4" id="KW-1185">Reference proteome</keyword>
<evidence type="ECO:0000313" key="3">
    <source>
        <dbReference type="EMBL" id="KAK4096054.1"/>
    </source>
</evidence>
<feature type="region of interest" description="Disordered" evidence="1">
    <location>
        <begin position="56"/>
        <end position="84"/>
    </location>
</feature>
<reference evidence="3" key="2">
    <citation type="submission" date="2023-05" db="EMBL/GenBank/DDBJ databases">
        <authorList>
            <consortium name="Lawrence Berkeley National Laboratory"/>
            <person name="Steindorff A."/>
            <person name="Hensen N."/>
            <person name="Bonometti L."/>
            <person name="Westerberg I."/>
            <person name="Brannstrom I.O."/>
            <person name="Guillou S."/>
            <person name="Cros-Aarteil S."/>
            <person name="Calhoun S."/>
            <person name="Haridas S."/>
            <person name="Kuo A."/>
            <person name="Mondo S."/>
            <person name="Pangilinan J."/>
            <person name="Riley R."/>
            <person name="Labutti K."/>
            <person name="Andreopoulos B."/>
            <person name="Lipzen A."/>
            <person name="Chen C."/>
            <person name="Yanf M."/>
            <person name="Daum C."/>
            <person name="Ng V."/>
            <person name="Clum A."/>
            <person name="Ohm R."/>
            <person name="Martin F."/>
            <person name="Silar P."/>
            <person name="Natvig D."/>
            <person name="Lalanne C."/>
            <person name="Gautier V."/>
            <person name="Ament-Velasquez S.L."/>
            <person name="Kruys A."/>
            <person name="Hutchinson M.I."/>
            <person name="Powell A.J."/>
            <person name="Barry K."/>
            <person name="Miller A.N."/>
            <person name="Grigoriev I.V."/>
            <person name="Debuchy R."/>
            <person name="Gladieux P."/>
            <person name="Thoren M.H."/>
            <person name="Johannesson H."/>
        </authorList>
    </citation>
    <scope>NUCLEOTIDE SEQUENCE</scope>
    <source>
        <strain evidence="3">CBS 757.83</strain>
    </source>
</reference>
<feature type="domain" description="Transcription activator GCR1-like" evidence="2">
    <location>
        <begin position="94"/>
        <end position="167"/>
    </location>
</feature>
<name>A0AAN6PQE4_9PEZI</name>
<dbReference type="Pfam" id="PF12550">
    <property type="entry name" value="GCR1_C"/>
    <property type="match status" value="1"/>
</dbReference>
<evidence type="ECO:0000256" key="1">
    <source>
        <dbReference type="SAM" id="MobiDB-lite"/>
    </source>
</evidence>
<feature type="non-terminal residue" evidence="3">
    <location>
        <position position="189"/>
    </location>
</feature>
<dbReference type="PANTHER" id="PTHR37784:SF2">
    <property type="entry name" value="HIGH-OSMOLARITY-INDUCED TRANSCRIPTION PROTEIN 1"/>
    <property type="match status" value="1"/>
</dbReference>
<dbReference type="AlphaFoldDB" id="A0AAN6PQE4"/>
<proteinExistence type="predicted"/>
<accession>A0AAN6PQE4</accession>